<keyword evidence="2" id="KW-1185">Reference proteome</keyword>
<protein>
    <submittedName>
        <fullName evidence="1">Uncharacterized protein</fullName>
    </submittedName>
</protein>
<name>A0A1E4TDL4_9ASCO</name>
<evidence type="ECO:0000313" key="1">
    <source>
        <dbReference type="EMBL" id="ODV89850.1"/>
    </source>
</evidence>
<dbReference type="AlphaFoldDB" id="A0A1E4TDL4"/>
<organism evidence="1 2">
    <name type="scientific">Tortispora caseinolytica NRRL Y-17796</name>
    <dbReference type="NCBI Taxonomy" id="767744"/>
    <lineage>
        <taxon>Eukaryota</taxon>
        <taxon>Fungi</taxon>
        <taxon>Dikarya</taxon>
        <taxon>Ascomycota</taxon>
        <taxon>Saccharomycotina</taxon>
        <taxon>Trigonopsidomycetes</taxon>
        <taxon>Trigonopsidales</taxon>
        <taxon>Trigonopsidaceae</taxon>
        <taxon>Tortispora</taxon>
    </lineage>
</organism>
<dbReference type="Proteomes" id="UP000095023">
    <property type="component" value="Unassembled WGS sequence"/>
</dbReference>
<reference evidence="2" key="1">
    <citation type="submission" date="2016-02" db="EMBL/GenBank/DDBJ databases">
        <title>Comparative genomics of biotechnologically important yeasts.</title>
        <authorList>
            <consortium name="DOE Joint Genome Institute"/>
            <person name="Riley R."/>
            <person name="Haridas S."/>
            <person name="Wolfe K.H."/>
            <person name="Lopes M.R."/>
            <person name="Hittinger C.T."/>
            <person name="Goker M."/>
            <person name="Salamov A."/>
            <person name="Wisecaver J."/>
            <person name="Long T.M."/>
            <person name="Aerts A.L."/>
            <person name="Barry K."/>
            <person name="Choi C."/>
            <person name="Clum A."/>
            <person name="Coughlan A.Y."/>
            <person name="Deshpande S."/>
            <person name="Douglass A.P."/>
            <person name="Hanson S.J."/>
            <person name="Klenk H.-P."/>
            <person name="Labutti K."/>
            <person name="Lapidus A."/>
            <person name="Lindquist E."/>
            <person name="Lipzen A."/>
            <person name="Meier-Kolthoff J.P."/>
            <person name="Ohm R.A."/>
            <person name="Otillar R.P."/>
            <person name="Pangilinan J."/>
            <person name="Peng Y."/>
            <person name="Rokas A."/>
            <person name="Rosa C.A."/>
            <person name="Scheuner C."/>
            <person name="Sibirny A.A."/>
            <person name="Slot J.C."/>
            <person name="Stielow J.B."/>
            <person name="Sun H."/>
            <person name="Kurtzman C.P."/>
            <person name="Blackwell M."/>
            <person name="Jeffries T.W."/>
            <person name="Grigoriev I.V."/>
        </authorList>
    </citation>
    <scope>NUCLEOTIDE SEQUENCE [LARGE SCALE GENOMIC DNA]</scope>
    <source>
        <strain evidence="2">NRRL Y-17796</strain>
    </source>
</reference>
<proteinExistence type="predicted"/>
<sequence length="66" mass="7328">MLEVLMNTDLDMVGHGVHLIAEMSAAKPSYSSMVRASHLCFNDTLLNKQLLTFLAGKKDMMISKDN</sequence>
<accession>A0A1E4TDL4</accession>
<evidence type="ECO:0000313" key="2">
    <source>
        <dbReference type="Proteomes" id="UP000095023"/>
    </source>
</evidence>
<gene>
    <name evidence="1" type="ORF">CANCADRAFT_30980</name>
</gene>
<dbReference type="EMBL" id="KV453842">
    <property type="protein sequence ID" value="ODV89850.1"/>
    <property type="molecule type" value="Genomic_DNA"/>
</dbReference>